<gene>
    <name evidence="1" type="ORF">AAF712_014654</name>
</gene>
<name>A0ABR2ZD05_9AGAR</name>
<organism evidence="1 2">
    <name type="scientific">Marasmius tenuissimus</name>
    <dbReference type="NCBI Taxonomy" id="585030"/>
    <lineage>
        <taxon>Eukaryota</taxon>
        <taxon>Fungi</taxon>
        <taxon>Dikarya</taxon>
        <taxon>Basidiomycota</taxon>
        <taxon>Agaricomycotina</taxon>
        <taxon>Agaricomycetes</taxon>
        <taxon>Agaricomycetidae</taxon>
        <taxon>Agaricales</taxon>
        <taxon>Marasmiineae</taxon>
        <taxon>Marasmiaceae</taxon>
        <taxon>Marasmius</taxon>
    </lineage>
</organism>
<dbReference type="Gene3D" id="1.10.10.60">
    <property type="entry name" value="Homeodomain-like"/>
    <property type="match status" value="1"/>
</dbReference>
<keyword evidence="2" id="KW-1185">Reference proteome</keyword>
<evidence type="ECO:0000313" key="1">
    <source>
        <dbReference type="EMBL" id="KAL0058653.1"/>
    </source>
</evidence>
<feature type="non-terminal residue" evidence="1">
    <location>
        <position position="141"/>
    </location>
</feature>
<dbReference type="EMBL" id="JBBXMP010000289">
    <property type="protein sequence ID" value="KAL0058653.1"/>
    <property type="molecule type" value="Genomic_DNA"/>
</dbReference>
<comment type="caution">
    <text evidence="1">The sequence shown here is derived from an EMBL/GenBank/DDBJ whole genome shotgun (WGS) entry which is preliminary data.</text>
</comment>
<proteinExistence type="predicted"/>
<accession>A0ABR2ZD05</accession>
<evidence type="ECO:0000313" key="2">
    <source>
        <dbReference type="Proteomes" id="UP001437256"/>
    </source>
</evidence>
<sequence length="141" mass="15855">MATNAPSKGWLPKPIRQRLFEPDHDAIWLFHTQNPTARHADIARHFDVSRTTVSKLLKKLSIDRPIVDFNQILPSHGGTGFVTVPAPDTRLEVDIFDAALSDVDADQTNFELNIHEERFDLNELLDLESEALKGQSSSIRG</sequence>
<protein>
    <recommendedName>
        <fullName evidence="3">Transposase</fullName>
    </recommendedName>
</protein>
<dbReference type="Proteomes" id="UP001437256">
    <property type="component" value="Unassembled WGS sequence"/>
</dbReference>
<reference evidence="1 2" key="1">
    <citation type="submission" date="2024-05" db="EMBL/GenBank/DDBJ databases">
        <title>A draft genome resource for the thread blight pathogen Marasmius tenuissimus strain MS-2.</title>
        <authorList>
            <person name="Yulfo-Soto G.E."/>
            <person name="Baruah I.K."/>
            <person name="Amoako-Attah I."/>
            <person name="Bukari Y."/>
            <person name="Meinhardt L.W."/>
            <person name="Bailey B.A."/>
            <person name="Cohen S.P."/>
        </authorList>
    </citation>
    <scope>NUCLEOTIDE SEQUENCE [LARGE SCALE GENOMIC DNA]</scope>
    <source>
        <strain evidence="1 2">MS-2</strain>
    </source>
</reference>
<evidence type="ECO:0008006" key="3">
    <source>
        <dbReference type="Google" id="ProtNLM"/>
    </source>
</evidence>